<dbReference type="OrthoDB" id="2555569at2759"/>
<keyword evidence="3" id="KW-1185">Reference proteome</keyword>
<feature type="compositionally biased region" description="Polar residues" evidence="1">
    <location>
        <begin position="498"/>
        <end position="507"/>
    </location>
</feature>
<dbReference type="Proteomes" id="UP000246740">
    <property type="component" value="Unassembled WGS sequence"/>
</dbReference>
<organism evidence="2 3">
    <name type="scientific">Testicularia cyperi</name>
    <dbReference type="NCBI Taxonomy" id="1882483"/>
    <lineage>
        <taxon>Eukaryota</taxon>
        <taxon>Fungi</taxon>
        <taxon>Dikarya</taxon>
        <taxon>Basidiomycota</taxon>
        <taxon>Ustilaginomycotina</taxon>
        <taxon>Ustilaginomycetes</taxon>
        <taxon>Ustilaginales</taxon>
        <taxon>Anthracoideaceae</taxon>
        <taxon>Testicularia</taxon>
    </lineage>
</organism>
<protein>
    <submittedName>
        <fullName evidence="2">Uncharacterized protein</fullName>
    </submittedName>
</protein>
<feature type="region of interest" description="Disordered" evidence="1">
    <location>
        <begin position="498"/>
        <end position="540"/>
    </location>
</feature>
<feature type="region of interest" description="Disordered" evidence="1">
    <location>
        <begin position="185"/>
        <end position="213"/>
    </location>
</feature>
<feature type="compositionally biased region" description="Low complexity" evidence="1">
    <location>
        <begin position="446"/>
        <end position="458"/>
    </location>
</feature>
<feature type="compositionally biased region" description="Polar residues" evidence="1">
    <location>
        <begin position="332"/>
        <end position="351"/>
    </location>
</feature>
<evidence type="ECO:0000313" key="3">
    <source>
        <dbReference type="Proteomes" id="UP000246740"/>
    </source>
</evidence>
<proteinExistence type="predicted"/>
<reference evidence="2 3" key="1">
    <citation type="journal article" date="2018" name="Mol. Biol. Evol.">
        <title>Broad Genomic Sampling Reveals a Smut Pathogenic Ancestry of the Fungal Clade Ustilaginomycotina.</title>
        <authorList>
            <person name="Kijpornyongpan T."/>
            <person name="Mondo S.J."/>
            <person name="Barry K."/>
            <person name="Sandor L."/>
            <person name="Lee J."/>
            <person name="Lipzen A."/>
            <person name="Pangilinan J."/>
            <person name="LaButti K."/>
            <person name="Hainaut M."/>
            <person name="Henrissat B."/>
            <person name="Grigoriev I.V."/>
            <person name="Spatafora J.W."/>
            <person name="Aime M.C."/>
        </authorList>
    </citation>
    <scope>NUCLEOTIDE SEQUENCE [LARGE SCALE GENOMIC DNA]</scope>
    <source>
        <strain evidence="2 3">MCA 3645</strain>
    </source>
</reference>
<dbReference type="STRING" id="1882483.A0A317XU97"/>
<accession>A0A317XU97</accession>
<feature type="region of interest" description="Disordered" evidence="1">
    <location>
        <begin position="119"/>
        <end position="139"/>
    </location>
</feature>
<feature type="compositionally biased region" description="Basic and acidic residues" evidence="1">
    <location>
        <begin position="402"/>
        <end position="417"/>
    </location>
</feature>
<feature type="compositionally biased region" description="Low complexity" evidence="1">
    <location>
        <begin position="383"/>
        <end position="399"/>
    </location>
</feature>
<feature type="region of interest" description="Disordered" evidence="1">
    <location>
        <begin position="267"/>
        <end position="317"/>
    </location>
</feature>
<dbReference type="InParanoid" id="A0A317XU97"/>
<feature type="region of interest" description="Disordered" evidence="1">
    <location>
        <begin position="242"/>
        <end position="261"/>
    </location>
</feature>
<feature type="region of interest" description="Disordered" evidence="1">
    <location>
        <begin position="332"/>
        <end position="485"/>
    </location>
</feature>
<sequence>MFPLVVAGLAAAGILAMMLLISIARAIAHEQLRRDKLKRTYGFDDNAYGGKGDKFTTSGQGMSAARSLRRAMTKKKPLGSFARRQADGSVLIEVGDEVFSVPPHLADTYRERILREKRSKSDLSASTYSDGPFGKIRPQHLTDFDDEAQAKLAYDDALNGEFSANHAPRRSLSQRLTDGLRALTGAVGSNDQDRSNDNNRNNTNNNDHSEKSAYSFDASHQPRGAMRQVDLASQMPVLTHGASDWSITRRGGGGGDEEDQNVRANLVRGPGRKIDPTPAGRVTVPTSFSPPSRPIVSSSTGTAPKGASSSSSRKPVPKLELGLLTEKLQNLEKQSQGSSRLPAESSLSHSRITLRDEPVSGPSSSSSNTSSRSGHGTFGGSGSELSDSSAGSSSTIPGSFPADRKDNKMTTRHDPSRARSIKPLILNMPAGSSHPAVGTYRHRKPTATATAEGAAGAGRSKTTHLSPAAARGHGPPGITIPKRNPTLIASVPLASPTRYTAASSNRPGVTMNPEKPQQAHYSQTSKGTFHPLPVPPPFKP</sequence>
<evidence type="ECO:0000313" key="2">
    <source>
        <dbReference type="EMBL" id="PWZ00881.1"/>
    </source>
</evidence>
<feature type="compositionally biased region" description="Low complexity" evidence="1">
    <location>
        <begin position="360"/>
        <end position="373"/>
    </location>
</feature>
<name>A0A317XU97_9BASI</name>
<gene>
    <name evidence="2" type="ORF">BCV70DRAFT_199248</name>
</gene>
<feature type="compositionally biased region" description="Polar residues" evidence="1">
    <location>
        <begin position="284"/>
        <end position="313"/>
    </location>
</feature>
<dbReference type="EMBL" id="KZ819191">
    <property type="protein sequence ID" value="PWZ00881.1"/>
    <property type="molecule type" value="Genomic_DNA"/>
</dbReference>
<dbReference type="AlphaFoldDB" id="A0A317XU97"/>
<evidence type="ECO:0000256" key="1">
    <source>
        <dbReference type="SAM" id="MobiDB-lite"/>
    </source>
</evidence>